<dbReference type="EMBL" id="CM037618">
    <property type="protein sequence ID" value="KAH7998895.1"/>
    <property type="molecule type" value="Genomic_DNA"/>
</dbReference>
<sequence length="118" mass="12217">MKKQLKRSKQPLQIKAQAAQSSPRPSPHPPTPRGFIRQDESSDTACSATLQPGQTAWLAPSSGSPACGVTQQPGHKPQTGTISGFSLAGCMTPTSFPDCKSKDAPDQPSGSTPSGLMG</sequence>
<dbReference type="Proteomes" id="UP000827872">
    <property type="component" value="Linkage Group LG05"/>
</dbReference>
<gene>
    <name evidence="1" type="ORF">K3G42_002597</name>
</gene>
<organism evidence="1 2">
    <name type="scientific">Sphaerodactylus townsendi</name>
    <dbReference type="NCBI Taxonomy" id="933632"/>
    <lineage>
        <taxon>Eukaryota</taxon>
        <taxon>Metazoa</taxon>
        <taxon>Chordata</taxon>
        <taxon>Craniata</taxon>
        <taxon>Vertebrata</taxon>
        <taxon>Euteleostomi</taxon>
        <taxon>Lepidosauria</taxon>
        <taxon>Squamata</taxon>
        <taxon>Bifurcata</taxon>
        <taxon>Gekkota</taxon>
        <taxon>Sphaerodactylidae</taxon>
        <taxon>Sphaerodactylus</taxon>
    </lineage>
</organism>
<comment type="caution">
    <text evidence="1">The sequence shown here is derived from an EMBL/GenBank/DDBJ whole genome shotgun (WGS) entry which is preliminary data.</text>
</comment>
<protein>
    <submittedName>
        <fullName evidence="1">Uncharacterized protein</fullName>
    </submittedName>
</protein>
<evidence type="ECO:0000313" key="1">
    <source>
        <dbReference type="EMBL" id="KAH7998895.1"/>
    </source>
</evidence>
<name>A0ACB8F2A5_9SAUR</name>
<proteinExistence type="predicted"/>
<accession>A0ACB8F2A5</accession>
<keyword evidence="2" id="KW-1185">Reference proteome</keyword>
<evidence type="ECO:0000313" key="2">
    <source>
        <dbReference type="Proteomes" id="UP000827872"/>
    </source>
</evidence>
<reference evidence="1" key="1">
    <citation type="submission" date="2021-08" db="EMBL/GenBank/DDBJ databases">
        <title>The first chromosome-level gecko genome reveals the dynamic sex chromosomes of Neotropical dwarf geckos (Sphaerodactylidae: Sphaerodactylus).</title>
        <authorList>
            <person name="Pinto B.J."/>
            <person name="Keating S.E."/>
            <person name="Gamble T."/>
        </authorList>
    </citation>
    <scope>NUCLEOTIDE SEQUENCE</scope>
    <source>
        <strain evidence="1">TG3544</strain>
    </source>
</reference>